<dbReference type="Pfam" id="PF00155">
    <property type="entry name" value="Aminotran_1_2"/>
    <property type="match status" value="1"/>
</dbReference>
<keyword evidence="4" id="KW-0663">Pyridoxal phosphate</keyword>
<sequence length="410" mass="43909">MTPFTPSPLSRRQWLKSSGLVAGGAMATGSLTPSLLPALESDAVHVIDGQTTAAGFAAHEQMVAAARRADGPIRLASNENPYGMAPSARKAIEDGWKQHAWYGAPSLPNLKKVYADSVGVPVDHIMIVAGSSELLSIVCLAYGMKGDVLTAWPTYEGLPRYAESLGIRVHKVPLAADLTHDLDTMDRRLTQAVDLTFVCNPNNPTANVTDNAKLRSFVSNASRRSMVLVDEAYHDFVTDPSYSSLVDMVKKGENVIISRTGSKIHGLAGLRTAFVIARPDIIARLQPLSTSAPGVFGALGAAASLQDTAFQAMCKQRNVEGREIMKTAIAKMGRKMTDSQTNFVFFHAGMPVEQVQKAMLAKGFMIGRAFPPYTDWARISIGTPDEMRAVAAALPEIIGGAPKSLGSSER</sequence>
<protein>
    <submittedName>
        <fullName evidence="6">Histidinol-phosphate aminotransferase family protein</fullName>
    </submittedName>
</protein>
<dbReference type="EMBL" id="CP053085">
    <property type="protein sequence ID" value="QJR37223.1"/>
    <property type="molecule type" value="Genomic_DNA"/>
</dbReference>
<reference evidence="6 7" key="1">
    <citation type="submission" date="2020-05" db="EMBL/GenBank/DDBJ databases">
        <title>Complete genome sequence of Gemmatimonas greenlandica TET16.</title>
        <authorList>
            <person name="Zeng Y."/>
        </authorList>
    </citation>
    <scope>NUCLEOTIDE SEQUENCE [LARGE SCALE GENOMIC DNA]</scope>
    <source>
        <strain evidence="6 7">TET16</strain>
    </source>
</reference>
<proteinExistence type="inferred from homology"/>
<evidence type="ECO:0000313" key="7">
    <source>
        <dbReference type="Proteomes" id="UP000500938"/>
    </source>
</evidence>
<dbReference type="InterPro" id="IPR050106">
    <property type="entry name" value="HistidinolP_aminotransfase"/>
</dbReference>
<keyword evidence="2 6" id="KW-0032">Aminotransferase</keyword>
<dbReference type="PANTHER" id="PTHR43643:SF3">
    <property type="entry name" value="HISTIDINOL-PHOSPHATE AMINOTRANSFERASE"/>
    <property type="match status" value="1"/>
</dbReference>
<comment type="similarity">
    <text evidence="1">Belongs to the class-II pyridoxal-phosphate-dependent aminotransferase family. Histidinol-phosphate aminotransferase subfamily.</text>
</comment>
<gene>
    <name evidence="6" type="ORF">HKW67_17725</name>
</gene>
<keyword evidence="7" id="KW-1185">Reference proteome</keyword>
<name>A0A6M4IR51_9BACT</name>
<organism evidence="6 7">
    <name type="scientific">Gemmatimonas groenlandica</name>
    <dbReference type="NCBI Taxonomy" id="2732249"/>
    <lineage>
        <taxon>Bacteria</taxon>
        <taxon>Pseudomonadati</taxon>
        <taxon>Gemmatimonadota</taxon>
        <taxon>Gemmatimonadia</taxon>
        <taxon>Gemmatimonadales</taxon>
        <taxon>Gemmatimonadaceae</taxon>
        <taxon>Gemmatimonas</taxon>
    </lineage>
</organism>
<dbReference type="KEGG" id="ggr:HKW67_17725"/>
<dbReference type="InterPro" id="IPR015421">
    <property type="entry name" value="PyrdxlP-dep_Trfase_major"/>
</dbReference>
<dbReference type="InterPro" id="IPR006311">
    <property type="entry name" value="TAT_signal"/>
</dbReference>
<evidence type="ECO:0000256" key="4">
    <source>
        <dbReference type="ARBA" id="ARBA00022898"/>
    </source>
</evidence>
<dbReference type="InterPro" id="IPR004839">
    <property type="entry name" value="Aminotransferase_I/II_large"/>
</dbReference>
<keyword evidence="3 6" id="KW-0808">Transferase</keyword>
<dbReference type="Proteomes" id="UP000500938">
    <property type="component" value="Chromosome"/>
</dbReference>
<evidence type="ECO:0000256" key="1">
    <source>
        <dbReference type="ARBA" id="ARBA00007970"/>
    </source>
</evidence>
<dbReference type="InterPro" id="IPR015422">
    <property type="entry name" value="PyrdxlP-dep_Trfase_small"/>
</dbReference>
<dbReference type="GO" id="GO:0030170">
    <property type="term" value="F:pyridoxal phosphate binding"/>
    <property type="evidence" value="ECO:0007669"/>
    <property type="project" value="InterPro"/>
</dbReference>
<evidence type="ECO:0000256" key="3">
    <source>
        <dbReference type="ARBA" id="ARBA00022679"/>
    </source>
</evidence>
<dbReference type="GO" id="GO:0008483">
    <property type="term" value="F:transaminase activity"/>
    <property type="evidence" value="ECO:0007669"/>
    <property type="project" value="UniProtKB-KW"/>
</dbReference>
<dbReference type="RefSeq" id="WP_171226656.1">
    <property type="nucleotide sequence ID" value="NZ_CP053085.1"/>
</dbReference>
<dbReference type="CDD" id="cd00609">
    <property type="entry name" value="AAT_like"/>
    <property type="match status" value="1"/>
</dbReference>
<dbReference type="AlphaFoldDB" id="A0A6M4IR51"/>
<evidence type="ECO:0000259" key="5">
    <source>
        <dbReference type="Pfam" id="PF00155"/>
    </source>
</evidence>
<evidence type="ECO:0000313" key="6">
    <source>
        <dbReference type="EMBL" id="QJR37223.1"/>
    </source>
</evidence>
<accession>A0A6M4IR51</accession>
<dbReference type="Gene3D" id="3.40.640.10">
    <property type="entry name" value="Type I PLP-dependent aspartate aminotransferase-like (Major domain)"/>
    <property type="match status" value="1"/>
</dbReference>
<dbReference type="PROSITE" id="PS51318">
    <property type="entry name" value="TAT"/>
    <property type="match status" value="1"/>
</dbReference>
<dbReference type="Gene3D" id="3.90.1150.10">
    <property type="entry name" value="Aspartate Aminotransferase, domain 1"/>
    <property type="match status" value="1"/>
</dbReference>
<dbReference type="PANTHER" id="PTHR43643">
    <property type="entry name" value="HISTIDINOL-PHOSPHATE AMINOTRANSFERASE 2"/>
    <property type="match status" value="1"/>
</dbReference>
<dbReference type="InterPro" id="IPR015424">
    <property type="entry name" value="PyrdxlP-dep_Trfase"/>
</dbReference>
<dbReference type="SUPFAM" id="SSF53383">
    <property type="entry name" value="PLP-dependent transferases"/>
    <property type="match status" value="1"/>
</dbReference>
<feature type="domain" description="Aminotransferase class I/classII large" evidence="5">
    <location>
        <begin position="73"/>
        <end position="394"/>
    </location>
</feature>
<evidence type="ECO:0000256" key="2">
    <source>
        <dbReference type="ARBA" id="ARBA00022576"/>
    </source>
</evidence>